<dbReference type="PROSITE" id="PS50203">
    <property type="entry name" value="CALPAIN_CAT"/>
    <property type="match status" value="1"/>
</dbReference>
<dbReference type="InterPro" id="IPR001300">
    <property type="entry name" value="Peptidase_C2_calpain_cat"/>
</dbReference>
<dbReference type="Pfam" id="PF00648">
    <property type="entry name" value="Peptidase_C2"/>
    <property type="match status" value="1"/>
</dbReference>
<feature type="active site" evidence="5">
    <location>
        <position position="351"/>
    </location>
</feature>
<dbReference type="Pfam" id="PF25435">
    <property type="entry name" value="PalB_C"/>
    <property type="match status" value="1"/>
</dbReference>
<protein>
    <submittedName>
        <fullName evidence="8">Putative calpain-like protease ory</fullName>
    </submittedName>
</protein>
<dbReference type="SMART" id="SM00720">
    <property type="entry name" value="calpain_III"/>
    <property type="match status" value="1"/>
</dbReference>
<dbReference type="EMBL" id="LCWF01000082">
    <property type="protein sequence ID" value="KKY21738.1"/>
    <property type="molecule type" value="Genomic_DNA"/>
</dbReference>
<keyword evidence="3 5" id="KW-0378">Hydrolase</keyword>
<dbReference type="SMART" id="SM00230">
    <property type="entry name" value="CysPc"/>
    <property type="match status" value="1"/>
</dbReference>
<evidence type="ECO:0000256" key="1">
    <source>
        <dbReference type="ARBA" id="ARBA00010193"/>
    </source>
</evidence>
<comment type="caution">
    <text evidence="8">The sequence shown here is derived from an EMBL/GenBank/DDBJ whole genome shotgun (WGS) entry which is preliminary data.</text>
</comment>
<evidence type="ECO:0000256" key="6">
    <source>
        <dbReference type="SAM" id="MobiDB-lite"/>
    </source>
</evidence>
<dbReference type="PANTHER" id="PTHR46143">
    <property type="entry name" value="CALPAIN-7"/>
    <property type="match status" value="1"/>
</dbReference>
<evidence type="ECO:0000256" key="2">
    <source>
        <dbReference type="ARBA" id="ARBA00022670"/>
    </source>
</evidence>
<dbReference type="Pfam" id="PF01067">
    <property type="entry name" value="Calpain_III"/>
    <property type="match status" value="1"/>
</dbReference>
<name>A0A0G2GDL5_PHACM</name>
<evidence type="ECO:0000313" key="8">
    <source>
        <dbReference type="EMBL" id="KKY21738.1"/>
    </source>
</evidence>
<comment type="similarity">
    <text evidence="1">Belongs to the peptidase C2 family. PalB/RIM13 subfamily.</text>
</comment>
<evidence type="ECO:0000259" key="7">
    <source>
        <dbReference type="PROSITE" id="PS50203"/>
    </source>
</evidence>
<evidence type="ECO:0000256" key="4">
    <source>
        <dbReference type="ARBA" id="ARBA00022807"/>
    </source>
</evidence>
<feature type="active site" evidence="5">
    <location>
        <position position="197"/>
    </location>
</feature>
<dbReference type="OrthoDB" id="167576at2759"/>
<gene>
    <name evidence="8" type="ORF">UCRPC4_g03505</name>
</gene>
<feature type="compositionally biased region" description="Polar residues" evidence="6">
    <location>
        <begin position="728"/>
        <end position="741"/>
    </location>
</feature>
<dbReference type="InterPro" id="IPR022682">
    <property type="entry name" value="Calpain_domain_III"/>
</dbReference>
<dbReference type="InterPro" id="IPR022683">
    <property type="entry name" value="Calpain_III"/>
</dbReference>
<evidence type="ECO:0000256" key="3">
    <source>
        <dbReference type="ARBA" id="ARBA00022801"/>
    </source>
</evidence>
<organism evidence="8 9">
    <name type="scientific">Phaeomoniella chlamydospora</name>
    <name type="common">Phaeoacremonium chlamydosporum</name>
    <dbReference type="NCBI Taxonomy" id="158046"/>
    <lineage>
        <taxon>Eukaryota</taxon>
        <taxon>Fungi</taxon>
        <taxon>Dikarya</taxon>
        <taxon>Ascomycota</taxon>
        <taxon>Pezizomycotina</taxon>
        <taxon>Eurotiomycetes</taxon>
        <taxon>Chaetothyriomycetidae</taxon>
        <taxon>Phaeomoniellales</taxon>
        <taxon>Phaeomoniellaceae</taxon>
        <taxon>Phaeomoniella</taxon>
    </lineage>
</organism>
<dbReference type="InterPro" id="IPR038765">
    <property type="entry name" value="Papain-like_cys_pep_sf"/>
</dbReference>
<keyword evidence="4 5" id="KW-0788">Thiol protease</keyword>
<feature type="domain" description="Calpain catalytic" evidence="7">
    <location>
        <begin position="115"/>
        <end position="407"/>
    </location>
</feature>
<reference evidence="8 9" key="1">
    <citation type="submission" date="2015-05" db="EMBL/GenBank/DDBJ databases">
        <title>Distinctive expansion of gene families associated with plant cell wall degradation and secondary metabolism in the genomes of grapevine trunk pathogens.</title>
        <authorList>
            <person name="Lawrence D.P."/>
            <person name="Travadon R."/>
            <person name="Rolshausen P.E."/>
            <person name="Baumgartner K."/>
        </authorList>
    </citation>
    <scope>NUCLEOTIDE SEQUENCE [LARGE SCALE GENOMIC DNA]</scope>
    <source>
        <strain evidence="8">UCRPC4</strain>
    </source>
</reference>
<dbReference type="Gene3D" id="3.90.70.10">
    <property type="entry name" value="Cysteine proteinases"/>
    <property type="match status" value="1"/>
</dbReference>
<reference evidence="8 9" key="2">
    <citation type="submission" date="2015-05" db="EMBL/GenBank/DDBJ databases">
        <authorList>
            <person name="Morales-Cruz A."/>
            <person name="Amrine K.C."/>
            <person name="Cantu D."/>
        </authorList>
    </citation>
    <scope>NUCLEOTIDE SEQUENCE [LARGE SCALE GENOMIC DNA]</scope>
    <source>
        <strain evidence="8">UCRPC4</strain>
    </source>
</reference>
<dbReference type="SUPFAM" id="SSF49758">
    <property type="entry name" value="Calpain large subunit, middle domain (domain III)"/>
    <property type="match status" value="2"/>
</dbReference>
<dbReference type="Proteomes" id="UP000053317">
    <property type="component" value="Unassembled WGS sequence"/>
</dbReference>
<dbReference type="GO" id="GO:0006508">
    <property type="term" value="P:proteolysis"/>
    <property type="evidence" value="ECO:0007669"/>
    <property type="project" value="UniProtKB-KW"/>
</dbReference>
<evidence type="ECO:0000256" key="5">
    <source>
        <dbReference type="PROSITE-ProRule" id="PRU00239"/>
    </source>
</evidence>
<feature type="active site" evidence="5">
    <location>
        <position position="331"/>
    </location>
</feature>
<dbReference type="AlphaFoldDB" id="A0A0G2GDL5"/>
<keyword evidence="9" id="KW-1185">Reference proteome</keyword>
<accession>A0A0G2GDL5</accession>
<feature type="region of interest" description="Disordered" evidence="6">
    <location>
        <begin position="728"/>
        <end position="747"/>
    </location>
</feature>
<dbReference type="InterPro" id="IPR036213">
    <property type="entry name" value="Calpain_III_sf"/>
</dbReference>
<dbReference type="PANTHER" id="PTHR46143:SF1">
    <property type="entry name" value="CALPAIN-7"/>
    <property type="match status" value="1"/>
</dbReference>
<dbReference type="GO" id="GO:0004198">
    <property type="term" value="F:calcium-dependent cysteine-type endopeptidase activity"/>
    <property type="evidence" value="ECO:0007669"/>
    <property type="project" value="InterPro"/>
</dbReference>
<dbReference type="InterPro" id="IPR051297">
    <property type="entry name" value="PalB/RIM13"/>
</dbReference>
<proteinExistence type="inferred from homology"/>
<keyword evidence="2 5" id="KW-0645">Protease</keyword>
<sequence>MFSSHVSELQEKAKASEKDVWSAKSHAEALEAAITTAESYMLALKISTDATEKSKIDAKCKEWIDIAEKIKVEPEWKGVSLVSPGSDPFLAKPLSTRELTTKEKIIILEGSKINGFVFPPWNGDPGPEEFILSDGQELWKDTIQLDISQEQQDIFDDWKRPFEAFSNLSRDKLGDEVRPTMEASTPLDLVQDATSDCSIVASLCVGTARAKRGYAKRKVVIDDLLPMSKNSRTLYVIDRNNPGLLWPALIEKAYLKVRGGYDFPGSNSGTDIATLIGWIPEQVFLHDDDILPKELWRRLYSAFGHGDILLTLGTGKLSEREQRHSGLAGEHDYAVIDIREVGDTCEMLIKNPWSDGDVWKGKKGKANSQMTDHDLEGVREPLTPGTFWMDLGSVFQHFENMYINWNPGLFKYREDVHFTWDLTQSSDLPGYFGSNPQFEVITTNGPAWLLLSKHFKSGEYSAKSFGSPGYISLYLFGNGGRKVFVSDGAIKRGPFVDAPNTLLKVDLAKNTAYTVVIASQSLQSEKHNFTLSAFSRSKTRLRPATALYDHTLEKVSSWTSLNAGGNSDSPFYTTNPQFSFSLPIKASVAILISTSSPDIAVHARLFFISTSPSAPSRRIATARPRDVLAQTGDYRRSCAITETTLDAGLYTIICSTFEANQHAQFKLSVSSTCQPTHLRLLPSESSGRLSTIAPPAIFPADADRMLAPIEIPRLTNARFIARYKAATGASSPFPTTSNSKAPQRGPPLKISLELGQGPYKQVIASSSDPFGAGTGFSDDVLGVRIGDLDLRPEWCADGNGGLWVVIEKMTGPSGQGGGTAGGGGGGGGAMASGGGYVEVEILGMEGRVEIGAWGVGAG</sequence>
<dbReference type="Gene3D" id="2.60.120.380">
    <property type="match status" value="1"/>
</dbReference>
<dbReference type="SUPFAM" id="SSF54001">
    <property type="entry name" value="Cysteine proteinases"/>
    <property type="match status" value="1"/>
</dbReference>
<evidence type="ECO:0000313" key="9">
    <source>
        <dbReference type="Proteomes" id="UP000053317"/>
    </source>
</evidence>